<evidence type="ECO:0000313" key="2">
    <source>
        <dbReference type="EMBL" id="EMD89001.1"/>
    </source>
</evidence>
<feature type="region of interest" description="Disordered" evidence="1">
    <location>
        <begin position="1"/>
        <end position="33"/>
    </location>
</feature>
<reference evidence="2 3" key="1">
    <citation type="journal article" date="2012" name="PLoS Pathog.">
        <title>Diverse lifestyles and strategies of plant pathogenesis encoded in the genomes of eighteen Dothideomycetes fungi.</title>
        <authorList>
            <person name="Ohm R.A."/>
            <person name="Feau N."/>
            <person name="Henrissat B."/>
            <person name="Schoch C.L."/>
            <person name="Horwitz B.A."/>
            <person name="Barry K.W."/>
            <person name="Condon B.J."/>
            <person name="Copeland A.C."/>
            <person name="Dhillon B."/>
            <person name="Glaser F."/>
            <person name="Hesse C.N."/>
            <person name="Kosti I."/>
            <person name="LaButti K."/>
            <person name="Lindquist E.A."/>
            <person name="Lucas S."/>
            <person name="Salamov A.A."/>
            <person name="Bradshaw R.E."/>
            <person name="Ciuffetti L."/>
            <person name="Hamelin R.C."/>
            <person name="Kema G.H.J."/>
            <person name="Lawrence C."/>
            <person name="Scott J.A."/>
            <person name="Spatafora J.W."/>
            <person name="Turgeon B.G."/>
            <person name="de Wit P.J.G.M."/>
            <person name="Zhong S."/>
            <person name="Goodwin S.B."/>
            <person name="Grigoriev I.V."/>
        </authorList>
    </citation>
    <scope>NUCLEOTIDE SEQUENCE [LARGE SCALE GENOMIC DNA]</scope>
    <source>
        <strain evidence="3">C5 / ATCC 48332 / race O</strain>
    </source>
</reference>
<reference evidence="3" key="2">
    <citation type="journal article" date="2013" name="PLoS Genet.">
        <title>Comparative genome structure, secondary metabolite, and effector coding capacity across Cochliobolus pathogens.</title>
        <authorList>
            <person name="Condon B.J."/>
            <person name="Leng Y."/>
            <person name="Wu D."/>
            <person name="Bushley K.E."/>
            <person name="Ohm R.A."/>
            <person name="Otillar R."/>
            <person name="Martin J."/>
            <person name="Schackwitz W."/>
            <person name="Grimwood J."/>
            <person name="MohdZainudin N."/>
            <person name="Xue C."/>
            <person name="Wang R."/>
            <person name="Manning V.A."/>
            <person name="Dhillon B."/>
            <person name="Tu Z.J."/>
            <person name="Steffenson B.J."/>
            <person name="Salamov A."/>
            <person name="Sun H."/>
            <person name="Lowry S."/>
            <person name="LaButti K."/>
            <person name="Han J."/>
            <person name="Copeland A."/>
            <person name="Lindquist E."/>
            <person name="Barry K."/>
            <person name="Schmutz J."/>
            <person name="Baker S.E."/>
            <person name="Ciuffetti L.M."/>
            <person name="Grigoriev I.V."/>
            <person name="Zhong S."/>
            <person name="Turgeon B.G."/>
        </authorList>
    </citation>
    <scope>NUCLEOTIDE SEQUENCE [LARGE SCALE GENOMIC DNA]</scope>
    <source>
        <strain evidence="3">C5 / ATCC 48332 / race O</strain>
    </source>
</reference>
<proteinExistence type="predicted"/>
<dbReference type="AlphaFoldDB" id="M2U5J5"/>
<dbReference type="HOGENOM" id="CLU_2757591_0_0_1"/>
<keyword evidence="3" id="KW-1185">Reference proteome</keyword>
<feature type="compositionally biased region" description="Polar residues" evidence="1">
    <location>
        <begin position="17"/>
        <end position="28"/>
    </location>
</feature>
<gene>
    <name evidence="2" type="ORF">COCHEDRAFT_1195958</name>
</gene>
<evidence type="ECO:0000313" key="3">
    <source>
        <dbReference type="Proteomes" id="UP000016936"/>
    </source>
</evidence>
<name>M2U5J5_COCH5</name>
<evidence type="ECO:0000256" key="1">
    <source>
        <dbReference type="SAM" id="MobiDB-lite"/>
    </source>
</evidence>
<dbReference type="EMBL" id="KB445579">
    <property type="protein sequence ID" value="EMD89001.1"/>
    <property type="molecule type" value="Genomic_DNA"/>
</dbReference>
<accession>M2U5J5</accession>
<sequence>MMNDRVRARVRPGTGLDTVQSRGSQSHHASVEHAWSELDGKAARMVILSRKVLPAAKKVVMSCRLGGDSV</sequence>
<organism evidence="2 3">
    <name type="scientific">Cochliobolus heterostrophus (strain C5 / ATCC 48332 / race O)</name>
    <name type="common">Southern corn leaf blight fungus</name>
    <name type="synonym">Bipolaris maydis</name>
    <dbReference type="NCBI Taxonomy" id="701091"/>
    <lineage>
        <taxon>Eukaryota</taxon>
        <taxon>Fungi</taxon>
        <taxon>Dikarya</taxon>
        <taxon>Ascomycota</taxon>
        <taxon>Pezizomycotina</taxon>
        <taxon>Dothideomycetes</taxon>
        <taxon>Pleosporomycetidae</taxon>
        <taxon>Pleosporales</taxon>
        <taxon>Pleosporineae</taxon>
        <taxon>Pleosporaceae</taxon>
        <taxon>Bipolaris</taxon>
    </lineage>
</organism>
<dbReference type="Proteomes" id="UP000016936">
    <property type="component" value="Unassembled WGS sequence"/>
</dbReference>
<protein>
    <submittedName>
        <fullName evidence="2">Uncharacterized protein</fullName>
    </submittedName>
</protein>